<proteinExistence type="predicted"/>
<dbReference type="CDD" id="cd14014">
    <property type="entry name" value="STKc_PknB_like"/>
    <property type="match status" value="1"/>
</dbReference>
<dbReference type="GO" id="GO:0004674">
    <property type="term" value="F:protein serine/threonine kinase activity"/>
    <property type="evidence" value="ECO:0007669"/>
    <property type="project" value="TreeGrafter"/>
</dbReference>
<evidence type="ECO:0000256" key="5">
    <source>
        <dbReference type="PROSITE-ProRule" id="PRU10141"/>
    </source>
</evidence>
<dbReference type="GO" id="GO:0005524">
    <property type="term" value="F:ATP binding"/>
    <property type="evidence" value="ECO:0007669"/>
    <property type="project" value="UniProtKB-UniRule"/>
</dbReference>
<evidence type="ECO:0000259" key="7">
    <source>
        <dbReference type="PROSITE" id="PS50011"/>
    </source>
</evidence>
<evidence type="ECO:0000256" key="2">
    <source>
        <dbReference type="ARBA" id="ARBA00022741"/>
    </source>
</evidence>
<dbReference type="PROSITE" id="PS00107">
    <property type="entry name" value="PROTEIN_KINASE_ATP"/>
    <property type="match status" value="1"/>
</dbReference>
<keyword evidence="6" id="KW-1133">Transmembrane helix</keyword>
<dbReference type="SUPFAM" id="SSF56112">
    <property type="entry name" value="Protein kinase-like (PK-like)"/>
    <property type="match status" value="1"/>
</dbReference>
<evidence type="ECO:0000313" key="9">
    <source>
        <dbReference type="Proteomes" id="UP000249061"/>
    </source>
</evidence>
<dbReference type="InterPro" id="IPR000719">
    <property type="entry name" value="Prot_kinase_dom"/>
</dbReference>
<dbReference type="Proteomes" id="UP000249061">
    <property type="component" value="Unassembled WGS sequence"/>
</dbReference>
<evidence type="ECO:0000256" key="4">
    <source>
        <dbReference type="ARBA" id="ARBA00022840"/>
    </source>
</evidence>
<dbReference type="PANTHER" id="PTHR43289">
    <property type="entry name" value="MITOGEN-ACTIVATED PROTEIN KINASE KINASE KINASE 20-RELATED"/>
    <property type="match status" value="1"/>
</dbReference>
<dbReference type="InterPro" id="IPR008271">
    <property type="entry name" value="Ser/Thr_kinase_AS"/>
</dbReference>
<evidence type="ECO:0000256" key="6">
    <source>
        <dbReference type="SAM" id="Phobius"/>
    </source>
</evidence>
<dbReference type="Gene3D" id="3.30.200.20">
    <property type="entry name" value="Phosphorylase Kinase, domain 1"/>
    <property type="match status" value="1"/>
</dbReference>
<evidence type="ECO:0000256" key="1">
    <source>
        <dbReference type="ARBA" id="ARBA00022679"/>
    </source>
</evidence>
<name>A0A2W5TBI3_9BACT</name>
<dbReference type="PROSITE" id="PS50011">
    <property type="entry name" value="PROTEIN_KINASE_DOM"/>
    <property type="match status" value="1"/>
</dbReference>
<dbReference type="Pfam" id="PF00069">
    <property type="entry name" value="Pkinase"/>
    <property type="match status" value="1"/>
</dbReference>
<dbReference type="InterPro" id="IPR011009">
    <property type="entry name" value="Kinase-like_dom_sf"/>
</dbReference>
<evidence type="ECO:0000313" key="8">
    <source>
        <dbReference type="EMBL" id="PZR12272.1"/>
    </source>
</evidence>
<reference evidence="8 9" key="1">
    <citation type="submission" date="2017-08" db="EMBL/GenBank/DDBJ databases">
        <title>Infants hospitalized years apart are colonized by the same room-sourced microbial strains.</title>
        <authorList>
            <person name="Brooks B."/>
            <person name="Olm M.R."/>
            <person name="Firek B.A."/>
            <person name="Baker R."/>
            <person name="Thomas B.C."/>
            <person name="Morowitz M.J."/>
            <person name="Banfield J.F."/>
        </authorList>
    </citation>
    <scope>NUCLEOTIDE SEQUENCE [LARGE SCALE GENOMIC DNA]</scope>
    <source>
        <strain evidence="8">S2_003_000_R2_14</strain>
    </source>
</reference>
<keyword evidence="2 5" id="KW-0547">Nucleotide-binding</keyword>
<dbReference type="InterPro" id="IPR017441">
    <property type="entry name" value="Protein_kinase_ATP_BS"/>
</dbReference>
<protein>
    <recommendedName>
        <fullName evidence="7">Protein kinase domain-containing protein</fullName>
    </recommendedName>
</protein>
<dbReference type="AlphaFoldDB" id="A0A2W5TBI3"/>
<sequence length="461" mass="49847">MSVGDETLRNVNLVTMTDPLLGQVVEQYRVESLIGSGAMGMVYRGVHQVIGKAVAIKVLKLDYADDPEMVQRLVREARTVNAIRHPAIVDIFGFGTLPRSEQPYIVMDLLEGDPLDSYLKDHAPMKPRDVIPMLDELLSALSAAHAVGVIHRDLKPGNVFVESKPDGQKGIKVIDFGLAKQADRAGGSVKPTNPGTLLGTPAFMAPEQVLGTKVTPSTDLYAVGGIAYQMLTNHLPHEAPSAIEVLSQKMQHDPIRPRQWQPSLDEDLDGWVMNLLSREPEKRMKDADEARRALRRIGDGKTTGAQPVSGARPAVRTATGVVPRRDWGEARTLITEESSGVHDKPADVSTDRHVSPWAATNTEHPAQVEVEEATMPPQPAPRQKFQSARIEAPTVAANPDEVLAEVKKKESQRSLAPVALPVDAPGEVPVTVPPSRAGLYLALGAAVLALLAGLAWLLSQK</sequence>
<dbReference type="Gene3D" id="1.10.510.10">
    <property type="entry name" value="Transferase(Phosphotransferase) domain 1"/>
    <property type="match status" value="1"/>
</dbReference>
<feature type="transmembrane region" description="Helical" evidence="6">
    <location>
        <begin position="437"/>
        <end position="458"/>
    </location>
</feature>
<gene>
    <name evidence="8" type="ORF">DI536_15310</name>
</gene>
<keyword evidence="3" id="KW-0418">Kinase</keyword>
<dbReference type="PROSITE" id="PS00108">
    <property type="entry name" value="PROTEIN_KINASE_ST"/>
    <property type="match status" value="1"/>
</dbReference>
<keyword evidence="1" id="KW-0808">Transferase</keyword>
<comment type="caution">
    <text evidence="8">The sequence shown here is derived from an EMBL/GenBank/DDBJ whole genome shotgun (WGS) entry which is preliminary data.</text>
</comment>
<feature type="binding site" evidence="5">
    <location>
        <position position="57"/>
    </location>
    <ligand>
        <name>ATP</name>
        <dbReference type="ChEBI" id="CHEBI:30616"/>
    </ligand>
</feature>
<dbReference type="SMART" id="SM00220">
    <property type="entry name" value="S_TKc"/>
    <property type="match status" value="1"/>
</dbReference>
<dbReference type="EMBL" id="QFQP01000012">
    <property type="protein sequence ID" value="PZR12272.1"/>
    <property type="molecule type" value="Genomic_DNA"/>
</dbReference>
<keyword evidence="6" id="KW-0472">Membrane</keyword>
<accession>A0A2W5TBI3</accession>
<organism evidence="8 9">
    <name type="scientific">Archangium gephyra</name>
    <dbReference type="NCBI Taxonomy" id="48"/>
    <lineage>
        <taxon>Bacteria</taxon>
        <taxon>Pseudomonadati</taxon>
        <taxon>Myxococcota</taxon>
        <taxon>Myxococcia</taxon>
        <taxon>Myxococcales</taxon>
        <taxon>Cystobacterineae</taxon>
        <taxon>Archangiaceae</taxon>
        <taxon>Archangium</taxon>
    </lineage>
</organism>
<dbReference type="PANTHER" id="PTHR43289:SF6">
    <property type="entry name" value="SERINE_THREONINE-PROTEIN KINASE NEKL-3"/>
    <property type="match status" value="1"/>
</dbReference>
<keyword evidence="6" id="KW-0812">Transmembrane</keyword>
<keyword evidence="4 5" id="KW-0067">ATP-binding</keyword>
<feature type="domain" description="Protein kinase" evidence="7">
    <location>
        <begin position="28"/>
        <end position="295"/>
    </location>
</feature>
<evidence type="ECO:0000256" key="3">
    <source>
        <dbReference type="ARBA" id="ARBA00022777"/>
    </source>
</evidence>